<accession>A0A0V0GMA0</accession>
<reference evidence="1" key="1">
    <citation type="submission" date="2015-12" db="EMBL/GenBank/DDBJ databases">
        <title>Gene expression during late stages of embryo sac development: a critical building block for successful pollen-pistil interactions.</title>
        <authorList>
            <person name="Liu Y."/>
            <person name="Joly V."/>
            <person name="Sabar M."/>
            <person name="Matton D.P."/>
        </authorList>
    </citation>
    <scope>NUCLEOTIDE SEQUENCE</scope>
</reference>
<evidence type="ECO:0000313" key="1">
    <source>
        <dbReference type="EMBL" id="JAP08871.1"/>
    </source>
</evidence>
<sequence length="102" mass="11921">SQPLYNISSSSNTKRQRKNKKSIKVCLDDISSFFPFCLFKRAVNFFWLSMEKSLAKQRRATTLLQKIPISLMPHSSSFLGYAQLVAFVCQEQYHHCLNFTFF</sequence>
<feature type="non-terminal residue" evidence="1">
    <location>
        <position position="1"/>
    </location>
</feature>
<proteinExistence type="predicted"/>
<dbReference type="AlphaFoldDB" id="A0A0V0GMA0"/>
<organism evidence="1">
    <name type="scientific">Solanum chacoense</name>
    <name type="common">Chaco potato</name>
    <dbReference type="NCBI Taxonomy" id="4108"/>
    <lineage>
        <taxon>Eukaryota</taxon>
        <taxon>Viridiplantae</taxon>
        <taxon>Streptophyta</taxon>
        <taxon>Embryophyta</taxon>
        <taxon>Tracheophyta</taxon>
        <taxon>Spermatophyta</taxon>
        <taxon>Magnoliopsida</taxon>
        <taxon>eudicotyledons</taxon>
        <taxon>Gunneridae</taxon>
        <taxon>Pentapetalae</taxon>
        <taxon>asterids</taxon>
        <taxon>lamiids</taxon>
        <taxon>Solanales</taxon>
        <taxon>Solanaceae</taxon>
        <taxon>Solanoideae</taxon>
        <taxon>Solaneae</taxon>
        <taxon>Solanum</taxon>
    </lineage>
</organism>
<dbReference type="EMBL" id="GEDG01036112">
    <property type="protein sequence ID" value="JAP08871.1"/>
    <property type="molecule type" value="Transcribed_RNA"/>
</dbReference>
<protein>
    <submittedName>
        <fullName evidence="1">Putative ovule protein</fullName>
    </submittedName>
</protein>
<name>A0A0V0GMA0_SOLCH</name>